<reference evidence="1 2" key="1">
    <citation type="journal article" date="2024" name="BMC Genomics">
        <title>De novo assembly and annotation of Popillia japonica's genome with initial clues to its potential as an invasive pest.</title>
        <authorList>
            <person name="Cucini C."/>
            <person name="Boschi S."/>
            <person name="Funari R."/>
            <person name="Cardaioli E."/>
            <person name="Iannotti N."/>
            <person name="Marturano G."/>
            <person name="Paoli F."/>
            <person name="Bruttini M."/>
            <person name="Carapelli A."/>
            <person name="Frati F."/>
            <person name="Nardi F."/>
        </authorList>
    </citation>
    <scope>NUCLEOTIDE SEQUENCE [LARGE SCALE GENOMIC DNA]</scope>
    <source>
        <strain evidence="1">DMR45628</strain>
    </source>
</reference>
<organism evidence="1 2">
    <name type="scientific">Popillia japonica</name>
    <name type="common">Japanese beetle</name>
    <dbReference type="NCBI Taxonomy" id="7064"/>
    <lineage>
        <taxon>Eukaryota</taxon>
        <taxon>Metazoa</taxon>
        <taxon>Ecdysozoa</taxon>
        <taxon>Arthropoda</taxon>
        <taxon>Hexapoda</taxon>
        <taxon>Insecta</taxon>
        <taxon>Pterygota</taxon>
        <taxon>Neoptera</taxon>
        <taxon>Endopterygota</taxon>
        <taxon>Coleoptera</taxon>
        <taxon>Polyphaga</taxon>
        <taxon>Scarabaeiformia</taxon>
        <taxon>Scarabaeidae</taxon>
        <taxon>Rutelinae</taxon>
        <taxon>Popillia</taxon>
    </lineage>
</organism>
<accession>A0AAW1KLE9</accession>
<sequence>MYHLRVNTTYRYPVWFTREHISDIKLKNHYHSQYRRTKSPYDLNTFKELRRKIKVNSKLLSDSYASDLQSSIKTNPKIFWQFVRTAKSDTGIPGSITSTRGELLEQPFLDQLPVLEVNC</sequence>
<dbReference type="EMBL" id="JASPKY010000218">
    <property type="protein sequence ID" value="KAK9719579.1"/>
    <property type="molecule type" value="Genomic_DNA"/>
</dbReference>
<evidence type="ECO:0000313" key="2">
    <source>
        <dbReference type="Proteomes" id="UP001458880"/>
    </source>
</evidence>
<name>A0AAW1KLE9_POPJA</name>
<proteinExistence type="predicted"/>
<evidence type="ECO:0000313" key="1">
    <source>
        <dbReference type="EMBL" id="KAK9719579.1"/>
    </source>
</evidence>
<gene>
    <name evidence="1" type="ORF">QE152_g22566</name>
</gene>
<keyword evidence="2" id="KW-1185">Reference proteome</keyword>
<comment type="caution">
    <text evidence="1">The sequence shown here is derived from an EMBL/GenBank/DDBJ whole genome shotgun (WGS) entry which is preliminary data.</text>
</comment>
<dbReference type="AlphaFoldDB" id="A0AAW1KLE9"/>
<dbReference type="Proteomes" id="UP001458880">
    <property type="component" value="Unassembled WGS sequence"/>
</dbReference>
<protein>
    <submittedName>
        <fullName evidence="1">Uncharacterized protein</fullName>
    </submittedName>
</protein>